<dbReference type="PANTHER" id="PTHR11820:SF7">
    <property type="entry name" value="ACYLPYRUVASE FAHD1, MITOCHONDRIAL"/>
    <property type="match status" value="1"/>
</dbReference>
<accession>A0A6A4HYL2</accession>
<evidence type="ECO:0000256" key="1">
    <source>
        <dbReference type="ARBA" id="ARBA00010211"/>
    </source>
</evidence>
<proteinExistence type="inferred from homology"/>
<organism evidence="4 5">
    <name type="scientific">Gymnopus androsaceus JB14</name>
    <dbReference type="NCBI Taxonomy" id="1447944"/>
    <lineage>
        <taxon>Eukaryota</taxon>
        <taxon>Fungi</taxon>
        <taxon>Dikarya</taxon>
        <taxon>Basidiomycota</taxon>
        <taxon>Agaricomycotina</taxon>
        <taxon>Agaricomycetes</taxon>
        <taxon>Agaricomycetidae</taxon>
        <taxon>Agaricales</taxon>
        <taxon>Marasmiineae</taxon>
        <taxon>Omphalotaceae</taxon>
        <taxon>Gymnopus</taxon>
    </lineage>
</organism>
<evidence type="ECO:0000313" key="4">
    <source>
        <dbReference type="EMBL" id="KAE9402027.1"/>
    </source>
</evidence>
<dbReference type="InterPro" id="IPR011234">
    <property type="entry name" value="Fumarylacetoacetase-like_C"/>
</dbReference>
<dbReference type="PANTHER" id="PTHR11820">
    <property type="entry name" value="ACYLPYRUVASE"/>
    <property type="match status" value="1"/>
</dbReference>
<keyword evidence="2" id="KW-0479">Metal-binding</keyword>
<protein>
    <recommendedName>
        <fullName evidence="3">Fumarylacetoacetase-like C-terminal domain-containing protein</fullName>
    </recommendedName>
</protein>
<reference evidence="4" key="1">
    <citation type="journal article" date="2019" name="Environ. Microbiol.">
        <title>Fungal ecological strategies reflected in gene transcription - a case study of two litter decomposers.</title>
        <authorList>
            <person name="Barbi F."/>
            <person name="Kohler A."/>
            <person name="Barry K."/>
            <person name="Baskaran P."/>
            <person name="Daum C."/>
            <person name="Fauchery L."/>
            <person name="Ihrmark K."/>
            <person name="Kuo A."/>
            <person name="LaButti K."/>
            <person name="Lipzen A."/>
            <person name="Morin E."/>
            <person name="Grigoriev I.V."/>
            <person name="Henrissat B."/>
            <person name="Lindahl B."/>
            <person name="Martin F."/>
        </authorList>
    </citation>
    <scope>NUCLEOTIDE SEQUENCE</scope>
    <source>
        <strain evidence="4">JB14</strain>
    </source>
</reference>
<comment type="similarity">
    <text evidence="1">Belongs to the FAH family.</text>
</comment>
<dbReference type="GO" id="GO:0046872">
    <property type="term" value="F:metal ion binding"/>
    <property type="evidence" value="ECO:0007669"/>
    <property type="project" value="UniProtKB-KW"/>
</dbReference>
<evidence type="ECO:0000256" key="2">
    <source>
        <dbReference type="ARBA" id="ARBA00022723"/>
    </source>
</evidence>
<dbReference type="Gene3D" id="3.90.850.10">
    <property type="entry name" value="Fumarylacetoacetase-like, C-terminal domain"/>
    <property type="match status" value="1"/>
</dbReference>
<dbReference type="Pfam" id="PF01557">
    <property type="entry name" value="FAA_hydrolase"/>
    <property type="match status" value="1"/>
</dbReference>
<dbReference type="OrthoDB" id="2745898at2759"/>
<gene>
    <name evidence="4" type="ORF">BT96DRAFT_937480</name>
</gene>
<name>A0A6A4HYL2_9AGAR</name>
<dbReference type="Proteomes" id="UP000799118">
    <property type="component" value="Unassembled WGS sequence"/>
</dbReference>
<evidence type="ECO:0000313" key="5">
    <source>
        <dbReference type="Proteomes" id="UP000799118"/>
    </source>
</evidence>
<dbReference type="GO" id="GO:0005739">
    <property type="term" value="C:mitochondrion"/>
    <property type="evidence" value="ECO:0007669"/>
    <property type="project" value="TreeGrafter"/>
</dbReference>
<dbReference type="GO" id="GO:0018773">
    <property type="term" value="F:acetylpyruvate hydrolase activity"/>
    <property type="evidence" value="ECO:0007669"/>
    <property type="project" value="TreeGrafter"/>
</dbReference>
<evidence type="ECO:0000259" key="3">
    <source>
        <dbReference type="Pfam" id="PF01557"/>
    </source>
</evidence>
<feature type="domain" description="Fumarylacetoacetase-like C-terminal" evidence="3">
    <location>
        <begin position="507"/>
        <end position="690"/>
    </location>
</feature>
<dbReference type="AlphaFoldDB" id="A0A6A4HYL2"/>
<dbReference type="SUPFAM" id="SSF56529">
    <property type="entry name" value="FAH"/>
    <property type="match status" value="1"/>
</dbReference>
<keyword evidence="5" id="KW-1185">Reference proteome</keyword>
<sequence length="693" mass="76911">MHSLPVDILEAIIQELLGRREKATVKSLSLVVSSFTALCQRQLLPHLTISCSGGENKPGKYQRSTYATQKLLQSSPHLISCIRSLLILDSDGTSWTQLDLALLDILKSLINLTSFTWESKFISSRPTCWNELPLPLQDAIRLTIRRPSLNFLSLRFADLTDLLSTTIVISPSLEHLSLRGTGRSKLTFKLTRSSIIACDDTGETIPSQLFITACKLERIEDIEIFFRWISAIQPHLSLERLDKLAVIHCAPTSPTTEELAWGPLLYHGFVQPRLEELWFDTISTHGPPTGLIYLDQLPSLQRLGLCLALSSVEDACNLISGIIQFFEVSNAVGITHLAFFFSFSATSLVLNPRKVPWELLDRAIAALPALRWVGIQVVDNRRDGIAMIPPSPNIMLPKLSDKGVLHWLTESDRSMKLVQKTICSFHKREIAHRIENLLSITNEECGGGGEERSEAVGIRSGVFRRLAWRIHLILSTHRSVQLIQVWWILNLKEIFHDIEAKLRDGIIVAIGRNYADHIKELGNTTPKEPFFFLKPTTSYLLSQPGAGAKLEIPRGIVSSIGKPGKDISQADAANHIAGYALAVDLTARNLQDQVKKKGLPWSAAKGFDGFTPIGSFIPESLVKDPHDLRLWLKVNDTIKQNGPTSLMIFPIPRLIEHISSIMTLEEGDLILTGTPEGVGKVQAGDTVDCGFGV</sequence>
<dbReference type="EMBL" id="ML769439">
    <property type="protein sequence ID" value="KAE9402027.1"/>
    <property type="molecule type" value="Genomic_DNA"/>
</dbReference>
<dbReference type="InterPro" id="IPR036663">
    <property type="entry name" value="Fumarylacetoacetase_C_sf"/>
</dbReference>